<organism evidence="1 2">
    <name type="scientific">Rubripirellula amarantea</name>
    <dbReference type="NCBI Taxonomy" id="2527999"/>
    <lineage>
        <taxon>Bacteria</taxon>
        <taxon>Pseudomonadati</taxon>
        <taxon>Planctomycetota</taxon>
        <taxon>Planctomycetia</taxon>
        <taxon>Pirellulales</taxon>
        <taxon>Pirellulaceae</taxon>
        <taxon>Rubripirellula</taxon>
    </lineage>
</organism>
<name>A0A5C5WVQ2_9BACT</name>
<dbReference type="EMBL" id="SJPI01000001">
    <property type="protein sequence ID" value="TWT55034.1"/>
    <property type="molecule type" value="Genomic_DNA"/>
</dbReference>
<protein>
    <submittedName>
        <fullName evidence="1">Uncharacterized protein</fullName>
    </submittedName>
</protein>
<comment type="caution">
    <text evidence="1">The sequence shown here is derived from an EMBL/GenBank/DDBJ whole genome shotgun (WGS) entry which is preliminary data.</text>
</comment>
<sequence>MQWPPLPDYGCIARWPADGQSFIHPDDVATATRCFPSERVLKRESFDGTYYHFRYGKTRFRLRPCMWLKVQHEGIDIGDQVETIGTGLERELFVAEVWGMHYIRRKGRIAYRLRRGDQVLPRLYSIDHLKLLTDKASVRDGDVEYPEPKWTGDQTNVEKGLL</sequence>
<dbReference type="AlphaFoldDB" id="A0A5C5WVQ2"/>
<gene>
    <name evidence="1" type="ORF">Pla22_26880</name>
</gene>
<evidence type="ECO:0000313" key="2">
    <source>
        <dbReference type="Proteomes" id="UP000316598"/>
    </source>
</evidence>
<evidence type="ECO:0000313" key="1">
    <source>
        <dbReference type="EMBL" id="TWT55034.1"/>
    </source>
</evidence>
<dbReference type="Proteomes" id="UP000316598">
    <property type="component" value="Unassembled WGS sequence"/>
</dbReference>
<keyword evidence="2" id="KW-1185">Reference proteome</keyword>
<dbReference type="OrthoDB" id="285761at2"/>
<reference evidence="1 2" key="1">
    <citation type="submission" date="2019-02" db="EMBL/GenBank/DDBJ databases">
        <title>Deep-cultivation of Planctomycetes and their phenomic and genomic characterization uncovers novel biology.</title>
        <authorList>
            <person name="Wiegand S."/>
            <person name="Jogler M."/>
            <person name="Boedeker C."/>
            <person name="Pinto D."/>
            <person name="Vollmers J."/>
            <person name="Rivas-Marin E."/>
            <person name="Kohn T."/>
            <person name="Peeters S.H."/>
            <person name="Heuer A."/>
            <person name="Rast P."/>
            <person name="Oberbeckmann S."/>
            <person name="Bunk B."/>
            <person name="Jeske O."/>
            <person name="Meyerdierks A."/>
            <person name="Storesund J.E."/>
            <person name="Kallscheuer N."/>
            <person name="Luecker S."/>
            <person name="Lage O.M."/>
            <person name="Pohl T."/>
            <person name="Merkel B.J."/>
            <person name="Hornburger P."/>
            <person name="Mueller R.-W."/>
            <person name="Bruemmer F."/>
            <person name="Labrenz M."/>
            <person name="Spormann A.M."/>
            <person name="Op Den Camp H."/>
            <person name="Overmann J."/>
            <person name="Amann R."/>
            <person name="Jetten M.S.M."/>
            <person name="Mascher T."/>
            <person name="Medema M.H."/>
            <person name="Devos D.P."/>
            <person name="Kaster A.-K."/>
            <person name="Ovreas L."/>
            <person name="Rohde M."/>
            <person name="Galperin M.Y."/>
            <person name="Jogler C."/>
        </authorList>
    </citation>
    <scope>NUCLEOTIDE SEQUENCE [LARGE SCALE GENOMIC DNA]</scope>
    <source>
        <strain evidence="1 2">Pla22</strain>
    </source>
</reference>
<dbReference type="RefSeq" id="WP_146514977.1">
    <property type="nucleotide sequence ID" value="NZ_SJPI01000001.1"/>
</dbReference>
<proteinExistence type="predicted"/>
<accession>A0A5C5WVQ2</accession>